<evidence type="ECO:0000313" key="4">
    <source>
        <dbReference type="Proteomes" id="UP000464178"/>
    </source>
</evidence>
<dbReference type="Proteomes" id="UP000464178">
    <property type="component" value="Chromosome"/>
</dbReference>
<keyword evidence="4" id="KW-1185">Reference proteome</keyword>
<dbReference type="AlphaFoldDB" id="A0A6P2D7Q5"/>
<reference evidence="3 4" key="1">
    <citation type="submission" date="2019-05" db="EMBL/GenBank/DDBJ databases">
        <authorList>
            <consortium name="Science for Life Laboratories"/>
        </authorList>
    </citation>
    <scope>NUCLEOTIDE SEQUENCE [LARGE SCALE GENOMIC DNA]</scope>
    <source>
        <strain evidence="3">Soil9</strain>
    </source>
</reference>
<dbReference type="SUPFAM" id="SSF48452">
    <property type="entry name" value="TPR-like"/>
    <property type="match status" value="1"/>
</dbReference>
<dbReference type="Gene3D" id="1.25.40.10">
    <property type="entry name" value="Tetratricopeptide repeat domain"/>
    <property type="match status" value="1"/>
</dbReference>
<keyword evidence="2" id="KW-0812">Transmembrane</keyword>
<evidence type="ECO:0000256" key="1">
    <source>
        <dbReference type="SAM" id="MobiDB-lite"/>
    </source>
</evidence>
<evidence type="ECO:0000313" key="3">
    <source>
        <dbReference type="EMBL" id="VTR96405.1"/>
    </source>
</evidence>
<feature type="transmembrane region" description="Helical" evidence="2">
    <location>
        <begin position="109"/>
        <end position="129"/>
    </location>
</feature>
<dbReference type="InterPro" id="IPR011990">
    <property type="entry name" value="TPR-like_helical_dom_sf"/>
</dbReference>
<gene>
    <name evidence="3" type="ORF">SOIL9_13090</name>
</gene>
<protein>
    <submittedName>
        <fullName evidence="3">Uncharacterized protein</fullName>
    </submittedName>
</protein>
<sequence>MPQITGNNLGGVFSIIPLEQTPHNFNRFNSMSDTPLPPPPSAEALAAWAAAEAEAERELAEMDARAAAEAAAAAAAGSNAAPSAPTGGHSGHGPRPPFFLKLIAKSRRLVGVGLFLLCAGGGTAAGIAYTNKIKHAEAAAAAAEAEEHADAHAGDAHAKDAHGKGAHGKGAHGPADASLATRIDTLIRSGSYSEALGLVRTAPPKTFGHDAAPLAYREALCLEGLGKWKDADAAFKKAEADTNVGAWARALLGRARCAVATDESQTARALADRVLVRSGHPECRGTKVYEEALHLRAQLAVRELGGGRDVDPLDADALAWPVMLLSPDKSLDWLTTDTPPVSPIPDAGRDLVEFHRTDSHGTAEITARLSVRPAIQVLRAIAKAAGLAVRAENDVIAALAAPIGPIEVERLPLGEVLSAVTDRAGVVWDIRGETLILTRGSRPTEAGTTAEAIRRLLVLAPEHPMGEATRVTLANIDLRAGRFRAATSGYKQVLESAGNSQDVTHAAFNLGLLELKDGVRNAARARFLEVIDRAPGTRWADTAWYWIGRTYLDGDAPELARRAYMTALEGKTKEVTSGAALAVIACDLLTGDDETATDRLRDTRFSNREAHANLAAFFERLVQYRIAPTESRRELLLTALKGANEVRGLGPAGAYLAGRVYLELGMGQQMSNLYDATVETARGPIALRMLFDTAERYDRLGAHKPARSRYLAIAAADPEGLGALAELRLAAMAAREGQGVEAVRRCRTIVDRAAVSRSELLAVMGRGYEIQKKHGLAAECFSGRVPAE</sequence>
<feature type="region of interest" description="Disordered" evidence="1">
    <location>
        <begin position="144"/>
        <end position="175"/>
    </location>
</feature>
<dbReference type="KEGG" id="gms:SOIL9_13090"/>
<dbReference type="EMBL" id="LR593886">
    <property type="protein sequence ID" value="VTR96405.1"/>
    <property type="molecule type" value="Genomic_DNA"/>
</dbReference>
<organism evidence="3 4">
    <name type="scientific">Gemmata massiliana</name>
    <dbReference type="NCBI Taxonomy" id="1210884"/>
    <lineage>
        <taxon>Bacteria</taxon>
        <taxon>Pseudomonadati</taxon>
        <taxon>Planctomycetota</taxon>
        <taxon>Planctomycetia</taxon>
        <taxon>Gemmatales</taxon>
        <taxon>Gemmataceae</taxon>
        <taxon>Gemmata</taxon>
    </lineage>
</organism>
<evidence type="ECO:0000256" key="2">
    <source>
        <dbReference type="SAM" id="Phobius"/>
    </source>
</evidence>
<accession>A0A6P2D7Q5</accession>
<keyword evidence="2" id="KW-1133">Transmembrane helix</keyword>
<keyword evidence="2" id="KW-0472">Membrane</keyword>
<proteinExistence type="predicted"/>
<feature type="compositionally biased region" description="Basic and acidic residues" evidence="1">
    <location>
        <begin position="145"/>
        <end position="163"/>
    </location>
</feature>
<name>A0A6P2D7Q5_9BACT</name>